<evidence type="ECO:0000259" key="6">
    <source>
        <dbReference type="PROSITE" id="PS50977"/>
    </source>
</evidence>
<dbReference type="AlphaFoldDB" id="A0A6L9MFB0"/>
<evidence type="ECO:0000256" key="4">
    <source>
        <dbReference type="PROSITE-ProRule" id="PRU00335"/>
    </source>
</evidence>
<name>A0A6L9MFB0_9HYPH</name>
<dbReference type="Pfam" id="PF00440">
    <property type="entry name" value="TetR_N"/>
    <property type="match status" value="1"/>
</dbReference>
<organism evidence="7 8">
    <name type="scientific">Aurantimonas aggregata</name>
    <dbReference type="NCBI Taxonomy" id="2047720"/>
    <lineage>
        <taxon>Bacteria</taxon>
        <taxon>Pseudomonadati</taxon>
        <taxon>Pseudomonadota</taxon>
        <taxon>Alphaproteobacteria</taxon>
        <taxon>Hyphomicrobiales</taxon>
        <taxon>Aurantimonadaceae</taxon>
        <taxon>Aurantimonas</taxon>
    </lineage>
</organism>
<accession>A0A6L9MFB0</accession>
<evidence type="ECO:0000256" key="2">
    <source>
        <dbReference type="ARBA" id="ARBA00023125"/>
    </source>
</evidence>
<dbReference type="Proteomes" id="UP000476332">
    <property type="component" value="Unassembled WGS sequence"/>
</dbReference>
<protein>
    <submittedName>
        <fullName evidence="7">TetR family transcriptional regulator</fullName>
    </submittedName>
</protein>
<dbReference type="Gene3D" id="1.10.357.10">
    <property type="entry name" value="Tetracycline Repressor, domain 2"/>
    <property type="match status" value="1"/>
</dbReference>
<comment type="caution">
    <text evidence="7">The sequence shown here is derived from an EMBL/GenBank/DDBJ whole genome shotgun (WGS) entry which is preliminary data.</text>
</comment>
<dbReference type="EMBL" id="JAAAMJ010000003">
    <property type="protein sequence ID" value="NDV86534.1"/>
    <property type="molecule type" value="Genomic_DNA"/>
</dbReference>
<keyword evidence="5" id="KW-0175">Coiled coil</keyword>
<dbReference type="PROSITE" id="PS01081">
    <property type="entry name" value="HTH_TETR_1"/>
    <property type="match status" value="1"/>
</dbReference>
<evidence type="ECO:0000313" key="8">
    <source>
        <dbReference type="Proteomes" id="UP000476332"/>
    </source>
</evidence>
<dbReference type="SUPFAM" id="SSF48498">
    <property type="entry name" value="Tetracyclin repressor-like, C-terminal domain"/>
    <property type="match status" value="1"/>
</dbReference>
<feature type="coiled-coil region" evidence="5">
    <location>
        <begin position="124"/>
        <end position="151"/>
    </location>
</feature>
<dbReference type="Gene3D" id="1.10.10.60">
    <property type="entry name" value="Homeodomain-like"/>
    <property type="match status" value="1"/>
</dbReference>
<dbReference type="PROSITE" id="PS50977">
    <property type="entry name" value="HTH_TETR_2"/>
    <property type="match status" value="1"/>
</dbReference>
<keyword evidence="1" id="KW-0805">Transcription regulation</keyword>
<feature type="DNA-binding region" description="H-T-H motif" evidence="4">
    <location>
        <begin position="43"/>
        <end position="62"/>
    </location>
</feature>
<dbReference type="PRINTS" id="PR00455">
    <property type="entry name" value="HTHTETR"/>
</dbReference>
<dbReference type="GO" id="GO:0003677">
    <property type="term" value="F:DNA binding"/>
    <property type="evidence" value="ECO:0007669"/>
    <property type="project" value="UniProtKB-UniRule"/>
</dbReference>
<proteinExistence type="predicted"/>
<dbReference type="Pfam" id="PF16925">
    <property type="entry name" value="TetR_C_13"/>
    <property type="match status" value="1"/>
</dbReference>
<evidence type="ECO:0000256" key="5">
    <source>
        <dbReference type="SAM" id="Coils"/>
    </source>
</evidence>
<dbReference type="SUPFAM" id="SSF46689">
    <property type="entry name" value="Homeodomain-like"/>
    <property type="match status" value="1"/>
</dbReference>
<dbReference type="PANTHER" id="PTHR47506">
    <property type="entry name" value="TRANSCRIPTIONAL REGULATORY PROTEIN"/>
    <property type="match status" value="1"/>
</dbReference>
<feature type="domain" description="HTH tetR-type" evidence="6">
    <location>
        <begin position="20"/>
        <end position="80"/>
    </location>
</feature>
<keyword evidence="8" id="KW-1185">Reference proteome</keyword>
<keyword evidence="3" id="KW-0804">Transcription</keyword>
<dbReference type="InterPro" id="IPR011075">
    <property type="entry name" value="TetR_C"/>
</dbReference>
<dbReference type="InterPro" id="IPR036271">
    <property type="entry name" value="Tet_transcr_reg_TetR-rel_C_sf"/>
</dbReference>
<evidence type="ECO:0000256" key="1">
    <source>
        <dbReference type="ARBA" id="ARBA00023015"/>
    </source>
</evidence>
<gene>
    <name evidence="7" type="ORF">GTW51_07455</name>
</gene>
<evidence type="ECO:0000313" key="7">
    <source>
        <dbReference type="EMBL" id="NDV86534.1"/>
    </source>
</evidence>
<dbReference type="InterPro" id="IPR009057">
    <property type="entry name" value="Homeodomain-like_sf"/>
</dbReference>
<keyword evidence="2 4" id="KW-0238">DNA-binding</keyword>
<reference evidence="7 8" key="1">
    <citation type="submission" date="2020-01" db="EMBL/GenBank/DDBJ databases">
        <title>Genomes of bacteria type strains.</title>
        <authorList>
            <person name="Chen J."/>
            <person name="Zhu S."/>
            <person name="Chen J."/>
        </authorList>
    </citation>
    <scope>NUCLEOTIDE SEQUENCE [LARGE SCALE GENOMIC DNA]</scope>
    <source>
        <strain evidence="7 8">KCTC 52919</strain>
    </source>
</reference>
<dbReference type="InterPro" id="IPR023772">
    <property type="entry name" value="DNA-bd_HTH_TetR-type_CS"/>
</dbReference>
<evidence type="ECO:0000256" key="3">
    <source>
        <dbReference type="ARBA" id="ARBA00023163"/>
    </source>
</evidence>
<sequence length="212" mass="22025">MVTVMEPAANSPRRTGRPLSFDRQQALNAAMMLFWQHGYEATSVAQLTKAMGITPPSLYAAFGDKSGLFREAVQRYMAGGGRTVAAIVGGTSMARDAARELLTAAALGDTRDDAPPGCLLASSIVTASAEAAAVREELAAIRRDIEATLRRRIEKDVASGALPPDADAAMLAGHVMAVIQGMSTLAKDGADRGRLLGIVDVAMAGWPSGPSG</sequence>
<dbReference type="PANTHER" id="PTHR47506:SF1">
    <property type="entry name" value="HTH-TYPE TRANSCRIPTIONAL REGULATOR YJDC"/>
    <property type="match status" value="1"/>
</dbReference>
<dbReference type="InterPro" id="IPR001647">
    <property type="entry name" value="HTH_TetR"/>
</dbReference>